<evidence type="ECO:0000313" key="2">
    <source>
        <dbReference type="Proteomes" id="UP000824469"/>
    </source>
</evidence>
<sequence length="83" mass="9453">SLADNTSNSTSNIVNDQQHAEFLDLKNKHEEFKTQQENMKQQDSWAQVVKGKGIVPPLAAVEEVVQAKLIEERTRHARELNLK</sequence>
<feature type="non-terminal residue" evidence="1">
    <location>
        <position position="1"/>
    </location>
</feature>
<name>A0AA38CML7_TAXCH</name>
<dbReference type="EMBL" id="JAHRHJ020000009">
    <property type="protein sequence ID" value="KAH9302491.1"/>
    <property type="molecule type" value="Genomic_DNA"/>
</dbReference>
<keyword evidence="2" id="KW-1185">Reference proteome</keyword>
<dbReference type="Proteomes" id="UP000824469">
    <property type="component" value="Unassembled WGS sequence"/>
</dbReference>
<reference evidence="1 2" key="1">
    <citation type="journal article" date="2021" name="Nat. Plants">
        <title>The Taxus genome provides insights into paclitaxel biosynthesis.</title>
        <authorList>
            <person name="Xiong X."/>
            <person name="Gou J."/>
            <person name="Liao Q."/>
            <person name="Li Y."/>
            <person name="Zhou Q."/>
            <person name="Bi G."/>
            <person name="Li C."/>
            <person name="Du R."/>
            <person name="Wang X."/>
            <person name="Sun T."/>
            <person name="Guo L."/>
            <person name="Liang H."/>
            <person name="Lu P."/>
            <person name="Wu Y."/>
            <person name="Zhang Z."/>
            <person name="Ro D.K."/>
            <person name="Shang Y."/>
            <person name="Huang S."/>
            <person name="Yan J."/>
        </authorList>
    </citation>
    <scope>NUCLEOTIDE SEQUENCE [LARGE SCALE GENOMIC DNA]</scope>
    <source>
        <strain evidence="1">Ta-2019</strain>
    </source>
</reference>
<dbReference type="AlphaFoldDB" id="A0AA38CML7"/>
<comment type="caution">
    <text evidence="1">The sequence shown here is derived from an EMBL/GenBank/DDBJ whole genome shotgun (WGS) entry which is preliminary data.</text>
</comment>
<accession>A0AA38CML7</accession>
<feature type="non-terminal residue" evidence="1">
    <location>
        <position position="83"/>
    </location>
</feature>
<evidence type="ECO:0000313" key="1">
    <source>
        <dbReference type="EMBL" id="KAH9302491.1"/>
    </source>
</evidence>
<protein>
    <submittedName>
        <fullName evidence="1">Uncharacterized protein</fullName>
    </submittedName>
</protein>
<proteinExistence type="predicted"/>
<organism evidence="1 2">
    <name type="scientific">Taxus chinensis</name>
    <name type="common">Chinese yew</name>
    <name type="synonym">Taxus wallichiana var. chinensis</name>
    <dbReference type="NCBI Taxonomy" id="29808"/>
    <lineage>
        <taxon>Eukaryota</taxon>
        <taxon>Viridiplantae</taxon>
        <taxon>Streptophyta</taxon>
        <taxon>Embryophyta</taxon>
        <taxon>Tracheophyta</taxon>
        <taxon>Spermatophyta</taxon>
        <taxon>Pinopsida</taxon>
        <taxon>Pinidae</taxon>
        <taxon>Conifers II</taxon>
        <taxon>Cupressales</taxon>
        <taxon>Taxaceae</taxon>
        <taxon>Taxus</taxon>
    </lineage>
</organism>
<gene>
    <name evidence="1" type="ORF">KI387_014074</name>
</gene>